<organism evidence="1 2">
    <name type="scientific">Schistosoma japonicum</name>
    <name type="common">Blood fluke</name>
    <dbReference type="NCBI Taxonomy" id="6182"/>
    <lineage>
        <taxon>Eukaryota</taxon>
        <taxon>Metazoa</taxon>
        <taxon>Spiralia</taxon>
        <taxon>Lophotrochozoa</taxon>
        <taxon>Platyhelminthes</taxon>
        <taxon>Trematoda</taxon>
        <taxon>Digenea</taxon>
        <taxon>Strigeidida</taxon>
        <taxon>Schistosomatoidea</taxon>
        <taxon>Schistosomatidae</taxon>
        <taxon>Schistosoma</taxon>
    </lineage>
</organism>
<accession>A0A4Z2D176</accession>
<evidence type="ECO:0000313" key="1">
    <source>
        <dbReference type="EMBL" id="TNN10256.1"/>
    </source>
</evidence>
<sequence length="50" mass="5454">TVAASIDYNGFIDCLISWVGCEAQTTENTCKTESVRNATCAWCEKCGECK</sequence>
<comment type="caution">
    <text evidence="1">The sequence shown here is derived from an EMBL/GenBank/DDBJ whole genome shotgun (WGS) entry which is preliminary data.</text>
</comment>
<feature type="non-terminal residue" evidence="1">
    <location>
        <position position="1"/>
    </location>
</feature>
<name>A0A4Z2D176_SCHJA</name>
<reference evidence="1 2" key="1">
    <citation type="submission" date="2019-03" db="EMBL/GenBank/DDBJ databases">
        <title>An improved genome assembly of the fluke Schistosoma japonicum.</title>
        <authorList>
            <person name="Hu W."/>
            <person name="Luo F."/>
            <person name="Yin M."/>
            <person name="Mo X."/>
            <person name="Sun C."/>
            <person name="Wu Q."/>
            <person name="Zhu B."/>
            <person name="Xiang M."/>
            <person name="Wang J."/>
            <person name="Wang Y."/>
            <person name="Zhang T."/>
            <person name="Xu B."/>
            <person name="Zheng H."/>
            <person name="Feng Z."/>
        </authorList>
    </citation>
    <scope>NUCLEOTIDE SEQUENCE [LARGE SCALE GENOMIC DNA]</scope>
    <source>
        <strain evidence="1">HuSjv2</strain>
        <tissue evidence="1">Worms</tissue>
    </source>
</reference>
<dbReference type="AlphaFoldDB" id="A0A4Z2D176"/>
<gene>
    <name evidence="1" type="ORF">EWB00_005578</name>
</gene>
<keyword evidence="2" id="KW-1185">Reference proteome</keyword>
<protein>
    <submittedName>
        <fullName evidence="1">Uncharacterized protein</fullName>
    </submittedName>
</protein>
<dbReference type="Proteomes" id="UP000311919">
    <property type="component" value="Unassembled WGS sequence"/>
</dbReference>
<feature type="non-terminal residue" evidence="1">
    <location>
        <position position="50"/>
    </location>
</feature>
<dbReference type="EMBL" id="SKCS01000365">
    <property type="protein sequence ID" value="TNN10256.1"/>
    <property type="molecule type" value="Genomic_DNA"/>
</dbReference>
<proteinExistence type="predicted"/>
<evidence type="ECO:0000313" key="2">
    <source>
        <dbReference type="Proteomes" id="UP000311919"/>
    </source>
</evidence>